<dbReference type="GO" id="GO:0008270">
    <property type="term" value="F:zinc ion binding"/>
    <property type="evidence" value="ECO:0007669"/>
    <property type="project" value="UniProtKB-KW"/>
</dbReference>
<keyword evidence="1" id="KW-0862">Zinc</keyword>
<sequence length="344" mass="38836">MPRERQMARKAQTTHQHTSPAHKPTMSPTNPKASASIESGPESSRTTTTRSTKRKRTQDAVTTSGSVPTDELSAQAKSTPQSTRKRRKTQDESPTVQKSERRLRIFRKHPPQSFLVKLERARTQRMYVLKRTRGGTDEEPEETVGIVGTTGNIYQVVISKQPSCTCPDARKGNQCKHVVYVLYNVLKVAEHLQYQLAFLSSELREIFQNAPISPIDSASTENESAGKRKPIDGDCPICFMELDAASDDIVWCHAACGNNVHKGCFQQWAASSRASGGVRCVYCRTPWKEDCSRMDTLLETGIVNEEGYINVAESFGLSGERDYSTYHQPWARRRYYGSYQYYYD</sequence>
<dbReference type="GO" id="GO:0061630">
    <property type="term" value="F:ubiquitin protein ligase activity"/>
    <property type="evidence" value="ECO:0007669"/>
    <property type="project" value="InterPro"/>
</dbReference>
<feature type="region of interest" description="Disordered" evidence="2">
    <location>
        <begin position="1"/>
        <end position="103"/>
    </location>
</feature>
<dbReference type="Proteomes" id="UP000224634">
    <property type="component" value="Unassembled WGS sequence"/>
</dbReference>
<feature type="compositionally biased region" description="Polar residues" evidence="2">
    <location>
        <begin position="26"/>
        <end position="37"/>
    </location>
</feature>
<dbReference type="Gene3D" id="3.30.40.10">
    <property type="entry name" value="Zinc/RING finger domain, C3HC4 (zinc finger)"/>
    <property type="match status" value="1"/>
</dbReference>
<dbReference type="Pfam" id="PF13639">
    <property type="entry name" value="zf-RING_2"/>
    <property type="match status" value="1"/>
</dbReference>
<feature type="domain" description="SWIM-type" evidence="4">
    <location>
        <begin position="154"/>
        <end position="186"/>
    </location>
</feature>
<dbReference type="CDD" id="cd16494">
    <property type="entry name" value="RING-CH-C4HC3_ZSWM2"/>
    <property type="match status" value="1"/>
</dbReference>
<dbReference type="InterPro" id="IPR001841">
    <property type="entry name" value="Znf_RING"/>
</dbReference>
<keyword evidence="1" id="KW-0479">Metal-binding</keyword>
<dbReference type="InterPro" id="IPR039903">
    <property type="entry name" value="Zswim2"/>
</dbReference>
<dbReference type="STRING" id="1447883.A0A2B7YI88"/>
<comment type="caution">
    <text evidence="5">The sequence shown here is derived from an EMBL/GenBank/DDBJ whole genome shotgun (WGS) entry which is preliminary data.</text>
</comment>
<dbReference type="InterPro" id="IPR007527">
    <property type="entry name" value="Znf_SWIM"/>
</dbReference>
<evidence type="ECO:0000313" key="5">
    <source>
        <dbReference type="EMBL" id="PGH20829.1"/>
    </source>
</evidence>
<accession>A0A2B7YI88</accession>
<dbReference type="PANTHER" id="PTHR21540">
    <property type="entry name" value="RING FINGER AND SWIM DOMAIN-CONTAINING PROTEIN 2"/>
    <property type="match status" value="1"/>
</dbReference>
<reference evidence="5 6" key="1">
    <citation type="submission" date="2017-10" db="EMBL/GenBank/DDBJ databases">
        <title>Comparative genomics in systemic dimorphic fungi from Ajellomycetaceae.</title>
        <authorList>
            <person name="Munoz J.F."/>
            <person name="Mcewen J.G."/>
            <person name="Clay O.K."/>
            <person name="Cuomo C.A."/>
        </authorList>
    </citation>
    <scope>NUCLEOTIDE SEQUENCE [LARGE SCALE GENOMIC DNA]</scope>
    <source>
        <strain evidence="5 6">UAMH7299</strain>
    </source>
</reference>
<protein>
    <submittedName>
        <fullName evidence="5">Uncharacterized protein</fullName>
    </submittedName>
</protein>
<proteinExistence type="predicted"/>
<evidence type="ECO:0000256" key="2">
    <source>
        <dbReference type="SAM" id="MobiDB-lite"/>
    </source>
</evidence>
<dbReference type="PROSITE" id="PS50966">
    <property type="entry name" value="ZF_SWIM"/>
    <property type="match status" value="1"/>
</dbReference>
<dbReference type="OrthoDB" id="2122982at2759"/>
<feature type="domain" description="RING-type" evidence="3">
    <location>
        <begin position="235"/>
        <end position="284"/>
    </location>
</feature>
<keyword evidence="6" id="KW-1185">Reference proteome</keyword>
<name>A0A2B7YI88_POLH7</name>
<evidence type="ECO:0000259" key="4">
    <source>
        <dbReference type="PROSITE" id="PS50966"/>
    </source>
</evidence>
<keyword evidence="1" id="KW-0863">Zinc-finger</keyword>
<dbReference type="EMBL" id="PDNA01000038">
    <property type="protein sequence ID" value="PGH20829.1"/>
    <property type="molecule type" value="Genomic_DNA"/>
</dbReference>
<gene>
    <name evidence="5" type="ORF">AJ80_03456</name>
</gene>
<evidence type="ECO:0000259" key="3">
    <source>
        <dbReference type="PROSITE" id="PS50089"/>
    </source>
</evidence>
<dbReference type="PROSITE" id="PS50089">
    <property type="entry name" value="ZF_RING_2"/>
    <property type="match status" value="1"/>
</dbReference>
<dbReference type="PANTHER" id="PTHR21540:SF0">
    <property type="entry name" value="PHD FAMILY PROTEIN"/>
    <property type="match status" value="1"/>
</dbReference>
<organism evidence="5 6">
    <name type="scientific">Polytolypa hystricis (strain UAMH7299)</name>
    <dbReference type="NCBI Taxonomy" id="1447883"/>
    <lineage>
        <taxon>Eukaryota</taxon>
        <taxon>Fungi</taxon>
        <taxon>Dikarya</taxon>
        <taxon>Ascomycota</taxon>
        <taxon>Pezizomycotina</taxon>
        <taxon>Eurotiomycetes</taxon>
        <taxon>Eurotiomycetidae</taxon>
        <taxon>Onygenales</taxon>
        <taxon>Onygenales incertae sedis</taxon>
        <taxon>Polytolypa</taxon>
    </lineage>
</organism>
<evidence type="ECO:0000313" key="6">
    <source>
        <dbReference type="Proteomes" id="UP000224634"/>
    </source>
</evidence>
<dbReference type="AlphaFoldDB" id="A0A2B7YI88"/>
<dbReference type="Pfam" id="PF04434">
    <property type="entry name" value="SWIM"/>
    <property type="match status" value="1"/>
</dbReference>
<evidence type="ECO:0000256" key="1">
    <source>
        <dbReference type="PROSITE-ProRule" id="PRU00175"/>
    </source>
</evidence>
<dbReference type="SUPFAM" id="SSF57850">
    <property type="entry name" value="RING/U-box"/>
    <property type="match status" value="1"/>
</dbReference>
<dbReference type="InterPro" id="IPR013083">
    <property type="entry name" value="Znf_RING/FYVE/PHD"/>
</dbReference>